<name>A0A212K8X9_9DELT</name>
<evidence type="ECO:0000256" key="1">
    <source>
        <dbReference type="SAM" id="MobiDB-lite"/>
    </source>
</evidence>
<dbReference type="GO" id="GO:0016740">
    <property type="term" value="F:transferase activity"/>
    <property type="evidence" value="ECO:0007669"/>
    <property type="project" value="UniProtKB-KW"/>
</dbReference>
<feature type="domain" description="Phosphoadenosine phosphosulphate reductase" evidence="2">
    <location>
        <begin position="6"/>
        <end position="203"/>
    </location>
</feature>
<dbReference type="AlphaFoldDB" id="A0A212K8X9"/>
<dbReference type="SUPFAM" id="SSF52402">
    <property type="entry name" value="Adenine nucleotide alpha hydrolases-like"/>
    <property type="match status" value="1"/>
</dbReference>
<dbReference type="InterPro" id="IPR014729">
    <property type="entry name" value="Rossmann-like_a/b/a_fold"/>
</dbReference>
<dbReference type="EMBL" id="FLUQ01000004">
    <property type="protein sequence ID" value="SBW08097.1"/>
    <property type="molecule type" value="Genomic_DNA"/>
</dbReference>
<evidence type="ECO:0000313" key="3">
    <source>
        <dbReference type="EMBL" id="SBW08097.1"/>
    </source>
</evidence>
<sequence length="277" mass="31770">MGQIANVVSFSGGKDSTAMLLMLLERGEPIADIVFFDGGWEFPQMHEHLEQVEQLIGRKITRLRPRLPVGVVTDKTPFDWMFSEFPIVKRGTSHVHRIGRYWPSPRIRWCTGRKQEALRAHLRALTHRDGFDLPLRQCVGFAADELGRLDGPTKKDSTYHVQRYPLIEWGVTEADALEYCKGYGFTWGGLYKLFDRVSCFCCPLQSLDNLRALRRYFPDLWGRMLEMDSWLLEDDKRRRFNHAPSVAALEMRFAAEDAKGEENNTDADGGQDADCPA</sequence>
<protein>
    <submittedName>
        <fullName evidence="3">3'-phosphoadenosine 5'-phosphosulfate sulfotransferase (PAPS reductase)/FAD synthetase and related enzymes</fullName>
    </submittedName>
</protein>
<dbReference type="InterPro" id="IPR002500">
    <property type="entry name" value="PAPS_reduct_dom"/>
</dbReference>
<feature type="region of interest" description="Disordered" evidence="1">
    <location>
        <begin position="258"/>
        <end position="277"/>
    </location>
</feature>
<reference evidence="3" key="1">
    <citation type="submission" date="2016-04" db="EMBL/GenBank/DDBJ databases">
        <authorList>
            <person name="Evans L.H."/>
            <person name="Alamgir A."/>
            <person name="Owens N."/>
            <person name="Weber N.D."/>
            <person name="Virtaneva K."/>
            <person name="Barbian K."/>
            <person name="Babar A."/>
            <person name="Rosenke K."/>
        </authorList>
    </citation>
    <scope>NUCLEOTIDE SEQUENCE</scope>
    <source>
        <strain evidence="3">86</strain>
    </source>
</reference>
<dbReference type="Pfam" id="PF01507">
    <property type="entry name" value="PAPS_reduct"/>
    <property type="match status" value="1"/>
</dbReference>
<organism evidence="3">
    <name type="scientific">uncultured delta proteobacterium</name>
    <dbReference type="NCBI Taxonomy" id="34034"/>
    <lineage>
        <taxon>Bacteria</taxon>
        <taxon>Deltaproteobacteria</taxon>
        <taxon>environmental samples</taxon>
    </lineage>
</organism>
<proteinExistence type="predicted"/>
<dbReference type="PANTHER" id="PTHR43196:SF2">
    <property type="entry name" value="PHOSPHOADENOSINE PHOSPHOSULFATE REDUCTASE"/>
    <property type="match status" value="1"/>
</dbReference>
<gene>
    <name evidence="3" type="ORF">KL86DPRO_40017</name>
</gene>
<keyword evidence="3" id="KW-0808">Transferase</keyword>
<dbReference type="InterPro" id="IPR050128">
    <property type="entry name" value="Sulfate_adenylyltrnsfr_sub2"/>
</dbReference>
<evidence type="ECO:0000259" key="2">
    <source>
        <dbReference type="Pfam" id="PF01507"/>
    </source>
</evidence>
<accession>A0A212K8X9</accession>
<dbReference type="Gene3D" id="3.40.50.620">
    <property type="entry name" value="HUPs"/>
    <property type="match status" value="1"/>
</dbReference>
<dbReference type="PANTHER" id="PTHR43196">
    <property type="entry name" value="SULFATE ADENYLYLTRANSFERASE SUBUNIT 2"/>
    <property type="match status" value="1"/>
</dbReference>